<feature type="transmembrane region" description="Helical" evidence="1">
    <location>
        <begin position="85"/>
        <end position="106"/>
    </location>
</feature>
<dbReference type="Proteomes" id="UP000593765">
    <property type="component" value="Chromosome"/>
</dbReference>
<dbReference type="AlphaFoldDB" id="A0A7M2WX14"/>
<reference evidence="2 3" key="1">
    <citation type="submission" date="2020-10" db="EMBL/GenBank/DDBJ databases">
        <title>Wide distribution of Phycisphaera-like planctomycetes from WD2101 soil group in peatlands and genome analysis of the first cultivated representative.</title>
        <authorList>
            <person name="Dedysh S.N."/>
            <person name="Beletsky A.V."/>
            <person name="Ivanova A."/>
            <person name="Kulichevskaya I.S."/>
            <person name="Suzina N.E."/>
            <person name="Philippov D.A."/>
            <person name="Rakitin A.L."/>
            <person name="Mardanov A.V."/>
            <person name="Ravin N.V."/>
        </authorList>
    </citation>
    <scope>NUCLEOTIDE SEQUENCE [LARGE SCALE GENOMIC DNA]</scope>
    <source>
        <strain evidence="2 3">M1803</strain>
    </source>
</reference>
<organism evidence="2 3">
    <name type="scientific">Humisphaera borealis</name>
    <dbReference type="NCBI Taxonomy" id="2807512"/>
    <lineage>
        <taxon>Bacteria</taxon>
        <taxon>Pseudomonadati</taxon>
        <taxon>Planctomycetota</taxon>
        <taxon>Phycisphaerae</taxon>
        <taxon>Tepidisphaerales</taxon>
        <taxon>Tepidisphaeraceae</taxon>
        <taxon>Humisphaera</taxon>
    </lineage>
</organism>
<name>A0A7M2WX14_9BACT</name>
<keyword evidence="1" id="KW-0812">Transmembrane</keyword>
<proteinExistence type="predicted"/>
<sequence length="110" mass="11960">MTEKLEYAGSTVPQGTEKPRWTGVCLIGAIGCGVLAILRAYRHYGLLLENDVVLVPALHLVTILLSAVAIHRFRKQRGRTASEVLLLVTALLIVLGLASISIKLYVEAPR</sequence>
<keyword evidence="1" id="KW-0472">Membrane</keyword>
<dbReference type="RefSeq" id="WP_206292945.1">
    <property type="nucleotide sequence ID" value="NZ_CP063458.1"/>
</dbReference>
<dbReference type="PROSITE" id="PS51257">
    <property type="entry name" value="PROKAR_LIPOPROTEIN"/>
    <property type="match status" value="1"/>
</dbReference>
<feature type="transmembrane region" description="Helical" evidence="1">
    <location>
        <begin position="53"/>
        <end position="73"/>
    </location>
</feature>
<evidence type="ECO:0000313" key="3">
    <source>
        <dbReference type="Proteomes" id="UP000593765"/>
    </source>
</evidence>
<keyword evidence="3" id="KW-1185">Reference proteome</keyword>
<evidence type="ECO:0000313" key="2">
    <source>
        <dbReference type="EMBL" id="QOV89884.1"/>
    </source>
</evidence>
<protein>
    <submittedName>
        <fullName evidence="2">Uncharacterized protein</fullName>
    </submittedName>
</protein>
<accession>A0A7M2WX14</accession>
<evidence type="ECO:0000256" key="1">
    <source>
        <dbReference type="SAM" id="Phobius"/>
    </source>
</evidence>
<dbReference type="EMBL" id="CP063458">
    <property type="protein sequence ID" value="QOV89884.1"/>
    <property type="molecule type" value="Genomic_DNA"/>
</dbReference>
<feature type="transmembrane region" description="Helical" evidence="1">
    <location>
        <begin position="21"/>
        <end position="41"/>
    </location>
</feature>
<keyword evidence="1" id="KW-1133">Transmembrane helix</keyword>
<dbReference type="KEGG" id="hbs:IPV69_00475"/>
<gene>
    <name evidence="2" type="ORF">IPV69_00475</name>
</gene>